<dbReference type="InterPro" id="IPR036388">
    <property type="entry name" value="WH-like_DNA-bd_sf"/>
</dbReference>
<keyword evidence="8" id="KW-1185">Reference proteome</keyword>
<dbReference type="CDD" id="cd02440">
    <property type="entry name" value="AdoMet_MTases"/>
    <property type="match status" value="1"/>
</dbReference>
<feature type="active site" description="Proton acceptor" evidence="4">
    <location>
        <position position="253"/>
    </location>
</feature>
<evidence type="ECO:0000313" key="7">
    <source>
        <dbReference type="EMBL" id="PRD40627.1"/>
    </source>
</evidence>
<sequence length="346" mass="37902">MDTLNHNLPEISESEAAGLFLIDQAMAFCFQGALRAAAVLGIADQLVNGPKTADELATAVGADADRLHRILRLLTTRGIFREVGSRRYALTPAAEYLRSDVPHSFRAAVIWLTDEPMLRPVGNLVESVRGNSAFEHIYGMPYFEYWAQAQVSSGDFDEGMCSYSTLESSILARSYDFPKDATVADIGGGFGILLLNVLKINPTLHGILYDQEHVLAKNRLGELGDDSRFELVAGNFFESCPPADIYLLKYVIHDWDDKRATQILRCCRQAMAPGGKVLIMDPLIPAGNSWSTSKLADMIVMAACHDGGGTERTEEEYRELLGGAGLRLNRIIDTGTFVPIIEAVAD</sequence>
<comment type="caution">
    <text evidence="7">The sequence shown here is derived from an EMBL/GenBank/DDBJ whole genome shotgun (WGS) entry which is preliminary data.</text>
</comment>
<dbReference type="RefSeq" id="WP_105745725.1">
    <property type="nucleotide sequence ID" value="NZ_PVBR01000036.1"/>
</dbReference>
<evidence type="ECO:0000259" key="5">
    <source>
        <dbReference type="Pfam" id="PF00891"/>
    </source>
</evidence>
<dbReference type="GO" id="GO:0008171">
    <property type="term" value="F:O-methyltransferase activity"/>
    <property type="evidence" value="ECO:0007669"/>
    <property type="project" value="InterPro"/>
</dbReference>
<proteinExistence type="predicted"/>
<dbReference type="PANTHER" id="PTHR43712">
    <property type="entry name" value="PUTATIVE (AFU_ORTHOLOGUE AFUA_4G14580)-RELATED"/>
    <property type="match status" value="1"/>
</dbReference>
<name>A0A2S9IJD0_9HYPH</name>
<dbReference type="SUPFAM" id="SSF46785">
    <property type="entry name" value="Winged helix' DNA-binding domain"/>
    <property type="match status" value="1"/>
</dbReference>
<feature type="domain" description="O-methyltransferase dimerisation" evidence="6">
    <location>
        <begin position="25"/>
        <end position="97"/>
    </location>
</feature>
<reference evidence="7 8" key="1">
    <citation type="submission" date="2018-02" db="EMBL/GenBank/DDBJ databases">
        <title>The draft genome of Phyllobacterium sp. 1N-3.</title>
        <authorList>
            <person name="Liu L."/>
            <person name="Li L."/>
            <person name="Zhang X."/>
            <person name="Wang T."/>
            <person name="Liang L."/>
        </authorList>
    </citation>
    <scope>NUCLEOTIDE SEQUENCE [LARGE SCALE GENOMIC DNA]</scope>
    <source>
        <strain evidence="7 8">1N-3</strain>
    </source>
</reference>
<gene>
    <name evidence="7" type="ORF">C5748_25820</name>
</gene>
<evidence type="ECO:0000256" key="2">
    <source>
        <dbReference type="ARBA" id="ARBA00022679"/>
    </source>
</evidence>
<evidence type="ECO:0000256" key="3">
    <source>
        <dbReference type="ARBA" id="ARBA00022691"/>
    </source>
</evidence>
<keyword evidence="2 7" id="KW-0808">Transferase</keyword>
<dbReference type="InterPro" id="IPR016461">
    <property type="entry name" value="COMT-like"/>
</dbReference>
<dbReference type="InterPro" id="IPR001077">
    <property type="entry name" value="COMT_C"/>
</dbReference>
<dbReference type="EMBL" id="PVBR01000036">
    <property type="protein sequence ID" value="PRD40627.1"/>
    <property type="molecule type" value="Genomic_DNA"/>
</dbReference>
<keyword evidence="3" id="KW-0949">S-adenosyl-L-methionine</keyword>
<dbReference type="PIRSF" id="PIRSF005739">
    <property type="entry name" value="O-mtase"/>
    <property type="match status" value="1"/>
</dbReference>
<dbReference type="Proteomes" id="UP000239434">
    <property type="component" value="Unassembled WGS sequence"/>
</dbReference>
<dbReference type="Gene3D" id="3.40.50.150">
    <property type="entry name" value="Vaccinia Virus protein VP39"/>
    <property type="match status" value="1"/>
</dbReference>
<accession>A0A2S9IJD0</accession>
<evidence type="ECO:0000256" key="4">
    <source>
        <dbReference type="PIRSR" id="PIRSR005739-1"/>
    </source>
</evidence>
<organism evidence="7 8">
    <name type="scientific">Phyllobacterium phragmitis</name>
    <dbReference type="NCBI Taxonomy" id="2670329"/>
    <lineage>
        <taxon>Bacteria</taxon>
        <taxon>Pseudomonadati</taxon>
        <taxon>Pseudomonadota</taxon>
        <taxon>Alphaproteobacteria</taxon>
        <taxon>Hyphomicrobiales</taxon>
        <taxon>Phyllobacteriaceae</taxon>
        <taxon>Phyllobacterium</taxon>
    </lineage>
</organism>
<keyword evidence="1 7" id="KW-0489">Methyltransferase</keyword>
<evidence type="ECO:0000259" key="6">
    <source>
        <dbReference type="Pfam" id="PF08100"/>
    </source>
</evidence>
<dbReference type="Gene3D" id="1.10.10.10">
    <property type="entry name" value="Winged helix-like DNA-binding domain superfamily/Winged helix DNA-binding domain"/>
    <property type="match status" value="1"/>
</dbReference>
<evidence type="ECO:0000313" key="8">
    <source>
        <dbReference type="Proteomes" id="UP000239434"/>
    </source>
</evidence>
<feature type="domain" description="O-methyltransferase C-terminal" evidence="5">
    <location>
        <begin position="124"/>
        <end position="326"/>
    </location>
</feature>
<dbReference type="InterPro" id="IPR029063">
    <property type="entry name" value="SAM-dependent_MTases_sf"/>
</dbReference>
<protein>
    <submittedName>
        <fullName evidence="7">Methyltransferase</fullName>
    </submittedName>
</protein>
<dbReference type="Pfam" id="PF00891">
    <property type="entry name" value="Methyltransf_2"/>
    <property type="match status" value="1"/>
</dbReference>
<evidence type="ECO:0000256" key="1">
    <source>
        <dbReference type="ARBA" id="ARBA00022603"/>
    </source>
</evidence>
<dbReference type="InterPro" id="IPR012967">
    <property type="entry name" value="COMT_dimerisation"/>
</dbReference>
<dbReference type="GO" id="GO:0046983">
    <property type="term" value="F:protein dimerization activity"/>
    <property type="evidence" value="ECO:0007669"/>
    <property type="project" value="InterPro"/>
</dbReference>
<dbReference type="AlphaFoldDB" id="A0A2S9IJD0"/>
<dbReference type="PROSITE" id="PS51683">
    <property type="entry name" value="SAM_OMT_II"/>
    <property type="match status" value="1"/>
</dbReference>
<dbReference type="SUPFAM" id="SSF53335">
    <property type="entry name" value="S-adenosyl-L-methionine-dependent methyltransferases"/>
    <property type="match status" value="1"/>
</dbReference>
<dbReference type="PANTHER" id="PTHR43712:SF2">
    <property type="entry name" value="O-METHYLTRANSFERASE CICE"/>
    <property type="match status" value="1"/>
</dbReference>
<dbReference type="InterPro" id="IPR036390">
    <property type="entry name" value="WH_DNA-bd_sf"/>
</dbReference>
<dbReference type="Pfam" id="PF08100">
    <property type="entry name" value="Dimerisation"/>
    <property type="match status" value="1"/>
</dbReference>
<dbReference type="GO" id="GO:0032259">
    <property type="term" value="P:methylation"/>
    <property type="evidence" value="ECO:0007669"/>
    <property type="project" value="UniProtKB-KW"/>
</dbReference>